<feature type="region of interest" description="Disordered" evidence="1">
    <location>
        <begin position="1"/>
        <end position="95"/>
    </location>
</feature>
<evidence type="ECO:0000256" key="1">
    <source>
        <dbReference type="SAM" id="MobiDB-lite"/>
    </source>
</evidence>
<dbReference type="SUPFAM" id="SSF50370">
    <property type="entry name" value="Ricin B-like lectins"/>
    <property type="match status" value="1"/>
</dbReference>
<evidence type="ECO:0000259" key="2">
    <source>
        <dbReference type="SMART" id="SM00458"/>
    </source>
</evidence>
<dbReference type="SMART" id="SM00458">
    <property type="entry name" value="RICIN"/>
    <property type="match status" value="1"/>
</dbReference>
<name>A0A919S604_9ACTN</name>
<evidence type="ECO:0000313" key="3">
    <source>
        <dbReference type="EMBL" id="GIM64439.1"/>
    </source>
</evidence>
<dbReference type="InterPro" id="IPR000772">
    <property type="entry name" value="Ricin_B_lectin"/>
</dbReference>
<sequence>MLDDASRPGSAAKFQGMEIGRDAATLDKGPTNDPAEIAQLRGRRHDGPGAADHRHGATGARRADRVGPRRVTPAHPGLPAASTSTTASEAKAGSAARIRNSVSRVRCIRCGQRRRLPGGRRAGATRWAIRPDIPDPGRSSGYLRVGCGADVEVLCERCVMSVRRRILSAGSRALAVATLTAATMAAAALVPASPAQAAPSIPFLTGFQLFNVHSGKCLAPAGNDGVVQSTCREESAHLWRMRLVSLTGLFQVQNVRSGRCLSAAGGDGRAVQRRCDDDLARSWRLWDAKGKGFFIRSAVSGRCLTVAGGGRAENAAAVLSACDPARSRRWDARLLGSTERA</sequence>
<dbReference type="Pfam" id="PF00652">
    <property type="entry name" value="Ricin_B_lectin"/>
    <property type="match status" value="1"/>
</dbReference>
<protein>
    <recommendedName>
        <fullName evidence="2">Ricin B lectin domain-containing protein</fullName>
    </recommendedName>
</protein>
<gene>
    <name evidence="3" type="ORF">Aau02nite_10380</name>
</gene>
<feature type="compositionally biased region" description="Low complexity" evidence="1">
    <location>
        <begin position="80"/>
        <end position="95"/>
    </location>
</feature>
<dbReference type="PROSITE" id="PS50231">
    <property type="entry name" value="RICIN_B_LECTIN"/>
    <property type="match status" value="1"/>
</dbReference>
<proteinExistence type="predicted"/>
<dbReference type="Proteomes" id="UP000681340">
    <property type="component" value="Unassembled WGS sequence"/>
</dbReference>
<feature type="compositionally biased region" description="Basic and acidic residues" evidence="1">
    <location>
        <begin position="45"/>
        <end position="67"/>
    </location>
</feature>
<feature type="domain" description="Ricin B lectin" evidence="2">
    <location>
        <begin position="205"/>
        <end position="333"/>
    </location>
</feature>
<dbReference type="Gene3D" id="2.80.10.50">
    <property type="match status" value="1"/>
</dbReference>
<dbReference type="CDD" id="cd00161">
    <property type="entry name" value="beta-trefoil_Ricin-like"/>
    <property type="match status" value="1"/>
</dbReference>
<comment type="caution">
    <text evidence="3">The sequence shown here is derived from an EMBL/GenBank/DDBJ whole genome shotgun (WGS) entry which is preliminary data.</text>
</comment>
<organism evidence="3 4">
    <name type="scientific">Actinoplanes auranticolor</name>
    <dbReference type="NCBI Taxonomy" id="47988"/>
    <lineage>
        <taxon>Bacteria</taxon>
        <taxon>Bacillati</taxon>
        <taxon>Actinomycetota</taxon>
        <taxon>Actinomycetes</taxon>
        <taxon>Micromonosporales</taxon>
        <taxon>Micromonosporaceae</taxon>
        <taxon>Actinoplanes</taxon>
    </lineage>
</organism>
<reference evidence="3" key="1">
    <citation type="submission" date="2021-03" db="EMBL/GenBank/DDBJ databases">
        <title>Whole genome shotgun sequence of Actinoplanes auranticolor NBRC 12245.</title>
        <authorList>
            <person name="Komaki H."/>
            <person name="Tamura T."/>
        </authorList>
    </citation>
    <scope>NUCLEOTIDE SEQUENCE</scope>
    <source>
        <strain evidence="3">NBRC 12245</strain>
    </source>
</reference>
<evidence type="ECO:0000313" key="4">
    <source>
        <dbReference type="Proteomes" id="UP000681340"/>
    </source>
</evidence>
<dbReference type="InterPro" id="IPR035992">
    <property type="entry name" value="Ricin_B-like_lectins"/>
</dbReference>
<dbReference type="EMBL" id="BOQL01000011">
    <property type="protein sequence ID" value="GIM64439.1"/>
    <property type="molecule type" value="Genomic_DNA"/>
</dbReference>
<accession>A0A919S604</accession>
<dbReference type="AlphaFoldDB" id="A0A919S604"/>
<keyword evidence="4" id="KW-1185">Reference proteome</keyword>